<reference evidence="1 2" key="1">
    <citation type="submission" date="2018-04" db="EMBL/GenBank/DDBJ databases">
        <title>Novel Campyloabacter and Helicobacter Species and Strains.</title>
        <authorList>
            <person name="Mannion A.J."/>
            <person name="Shen Z."/>
            <person name="Fox J.G."/>
        </authorList>
    </citation>
    <scope>NUCLEOTIDE SEQUENCE [LARGE SCALE GENOMIC DNA]</scope>
    <source>
        <strain evidence="1 2">MIT 12-6600</strain>
    </source>
</reference>
<keyword evidence="2" id="KW-1185">Reference proteome</keyword>
<evidence type="ECO:0000313" key="1">
    <source>
        <dbReference type="EMBL" id="RDU67994.1"/>
    </source>
</evidence>
<accession>A0A3D8ITL4</accession>
<dbReference type="EMBL" id="NXLT01000002">
    <property type="protein sequence ID" value="RDU67994.1"/>
    <property type="molecule type" value="Genomic_DNA"/>
</dbReference>
<gene>
    <name evidence="1" type="ORF">CQA54_03495</name>
</gene>
<sequence length="196" mass="23244">MNLPNIVICAMQNFWLDTKLCARLCLQKWIFCLVQNIYAVLRNHQNMQMAGECDLFLDSLKYLLLESRTKFVLEYYMEQMVEISKIALQDGIQALKVVGKIKTYTTFLDFKQELEYYIQAFSNNDKEGKYALQGDVFRIYFVRSHLLNSYVLGYLCKLHTYDKFSIEVIVDTFRMFAFFEDLDLVDVFSVKIKEEE</sequence>
<comment type="caution">
    <text evidence="1">The sequence shown here is derived from an EMBL/GenBank/DDBJ whole genome shotgun (WGS) entry which is preliminary data.</text>
</comment>
<evidence type="ECO:0000313" key="2">
    <source>
        <dbReference type="Proteomes" id="UP000256514"/>
    </source>
</evidence>
<dbReference type="Proteomes" id="UP000256514">
    <property type="component" value="Unassembled WGS sequence"/>
</dbReference>
<name>A0A3D8ITL4_9HELI</name>
<proteinExistence type="predicted"/>
<dbReference type="AlphaFoldDB" id="A0A3D8ITL4"/>
<organism evidence="1 2">
    <name type="scientific">Helicobacter equorum</name>
    <dbReference type="NCBI Taxonomy" id="361872"/>
    <lineage>
        <taxon>Bacteria</taxon>
        <taxon>Pseudomonadati</taxon>
        <taxon>Campylobacterota</taxon>
        <taxon>Epsilonproteobacteria</taxon>
        <taxon>Campylobacterales</taxon>
        <taxon>Helicobacteraceae</taxon>
        <taxon>Helicobacter</taxon>
    </lineage>
</organism>
<protein>
    <submittedName>
        <fullName evidence="1">Uncharacterized protein</fullName>
    </submittedName>
</protein>